<reference evidence="1" key="1">
    <citation type="journal article" date="2014" name="Front. Microbiol.">
        <title>High frequency of phylogenetically diverse reductive dehalogenase-homologous genes in deep subseafloor sedimentary metagenomes.</title>
        <authorList>
            <person name="Kawai M."/>
            <person name="Futagami T."/>
            <person name="Toyoda A."/>
            <person name="Takaki Y."/>
            <person name="Nishi S."/>
            <person name="Hori S."/>
            <person name="Arai W."/>
            <person name="Tsubouchi T."/>
            <person name="Morono Y."/>
            <person name="Uchiyama I."/>
            <person name="Ito T."/>
            <person name="Fujiyama A."/>
            <person name="Inagaki F."/>
            <person name="Takami H."/>
        </authorList>
    </citation>
    <scope>NUCLEOTIDE SEQUENCE</scope>
    <source>
        <strain evidence="1">Expedition CK06-06</strain>
    </source>
</reference>
<gene>
    <name evidence="1" type="ORF">S01H1_80899</name>
</gene>
<protein>
    <submittedName>
        <fullName evidence="1">Uncharacterized protein</fullName>
    </submittedName>
</protein>
<accession>X0Y4K3</accession>
<proteinExistence type="predicted"/>
<name>X0Y4K3_9ZZZZ</name>
<feature type="non-terminal residue" evidence="1">
    <location>
        <position position="133"/>
    </location>
</feature>
<dbReference type="EMBL" id="BARS01054681">
    <property type="protein sequence ID" value="GAG50869.1"/>
    <property type="molecule type" value="Genomic_DNA"/>
</dbReference>
<sequence length="133" mass="15840">MKYIWSGISGIDKKTACETLQKHGSSSNEKTNIKFIHFEEIIKEISGCDDITVLLNAYNYEYQKRAWMRAFEQVLQMEKEDESDITILCMHLIYFRNNKYFSLIDVNLLKEYNLDGFITFIDDIYLIKKRIML</sequence>
<evidence type="ECO:0000313" key="1">
    <source>
        <dbReference type="EMBL" id="GAG50869.1"/>
    </source>
</evidence>
<dbReference type="InterPro" id="IPR027417">
    <property type="entry name" value="P-loop_NTPase"/>
</dbReference>
<organism evidence="1">
    <name type="scientific">marine sediment metagenome</name>
    <dbReference type="NCBI Taxonomy" id="412755"/>
    <lineage>
        <taxon>unclassified sequences</taxon>
        <taxon>metagenomes</taxon>
        <taxon>ecological metagenomes</taxon>
    </lineage>
</organism>
<dbReference type="Gene3D" id="3.40.50.300">
    <property type="entry name" value="P-loop containing nucleotide triphosphate hydrolases"/>
    <property type="match status" value="1"/>
</dbReference>
<comment type="caution">
    <text evidence="1">The sequence shown here is derived from an EMBL/GenBank/DDBJ whole genome shotgun (WGS) entry which is preliminary data.</text>
</comment>
<dbReference type="AlphaFoldDB" id="X0Y4K3"/>